<dbReference type="RefSeq" id="WP_071456274.1">
    <property type="nucleotide sequence ID" value="NZ_CP017267.1"/>
</dbReference>
<dbReference type="Proteomes" id="UP000191200">
    <property type="component" value="Chromosome"/>
</dbReference>
<dbReference type="PANTHER" id="PTHR33408:SF2">
    <property type="entry name" value="TRANSPOSASE DDE DOMAIN-CONTAINING PROTEIN"/>
    <property type="match status" value="1"/>
</dbReference>
<protein>
    <submittedName>
        <fullName evidence="3">Transposase</fullName>
    </submittedName>
</protein>
<evidence type="ECO:0000259" key="1">
    <source>
        <dbReference type="Pfam" id="PF05598"/>
    </source>
</evidence>
<organism evidence="3 4">
    <name type="scientific">Vagococcus teuberi</name>
    <dbReference type="NCBI Taxonomy" id="519472"/>
    <lineage>
        <taxon>Bacteria</taxon>
        <taxon>Bacillati</taxon>
        <taxon>Bacillota</taxon>
        <taxon>Bacilli</taxon>
        <taxon>Lactobacillales</taxon>
        <taxon>Enterococcaceae</taxon>
        <taxon>Vagococcus</taxon>
    </lineage>
</organism>
<dbReference type="EMBL" id="CP017267">
    <property type="protein sequence ID" value="APB30705.1"/>
    <property type="molecule type" value="Genomic_DNA"/>
</dbReference>
<keyword evidence="4" id="KW-1185">Reference proteome</keyword>
<evidence type="ECO:0000313" key="3">
    <source>
        <dbReference type="EMBL" id="APB30705.1"/>
    </source>
</evidence>
<proteinExistence type="predicted"/>
<dbReference type="Pfam" id="PF05598">
    <property type="entry name" value="DUF772"/>
    <property type="match status" value="1"/>
</dbReference>
<dbReference type="Pfam" id="PF13751">
    <property type="entry name" value="DDE_Tnp_1_6"/>
    <property type="match status" value="1"/>
</dbReference>
<dbReference type="STRING" id="519472.BHY08_01990"/>
<feature type="domain" description="Transposase DDE" evidence="2">
    <location>
        <begin position="323"/>
        <end position="442"/>
    </location>
</feature>
<gene>
    <name evidence="3" type="ORF">BHY08_01990</name>
</gene>
<evidence type="ECO:0000259" key="2">
    <source>
        <dbReference type="Pfam" id="PF13751"/>
    </source>
</evidence>
<evidence type="ECO:0000313" key="4">
    <source>
        <dbReference type="Proteomes" id="UP000191200"/>
    </source>
</evidence>
<sequence length="479" mass="56632">MLKKQDMSKRNQIGFYSLEDLVPQEHLLRDIDKYVDFSFIYQLVEDKYDQSNGRPSLDPVMLIKLPLIQYLYGIKSMRQTIKEVEVNMAYRWFLGLDIQDSVPHFSTFGKNYSRRFKGTDIFEQIFYGILAQCIEAHLVDTSEIFIDGTHIKAHANNKKYESKEITEDTLFYVKSLQKEVEIDREKQLKKPLKRKEKSEINTKVKKISKNDADSGWFHKGEHKQVFAYTTQVACDKNGWVLGYTTHPGNQHDSRTFISIYNKLKSHFTLNKLVMDAGYKTPGIAHLLFQDNLTPIFPYKRPMTKKGFFKKYDYVYDEYYDQYICPNMKTLTYTTTNRDGYREYKSNPHDCMTCSLINKCTQSKDKRKQVQRHLWEDDMERCEDIRHSIGMKSIYNNRKQTIERLFGTAKEFHRLRYTNLIGKEKMHMKIGLTFACLNIKKLAKILKLRDLEGSIFLSIFNYLPKLIIGYKKDNPITLNE</sequence>
<dbReference type="InterPro" id="IPR047629">
    <property type="entry name" value="IS1182_transpos"/>
</dbReference>
<name>A0A1J0A465_9ENTE</name>
<dbReference type="NCBIfam" id="NF033551">
    <property type="entry name" value="transpos_IS1182"/>
    <property type="match status" value="1"/>
</dbReference>
<feature type="domain" description="Transposase InsH N-terminal" evidence="1">
    <location>
        <begin position="17"/>
        <end position="114"/>
    </location>
</feature>
<reference evidence="3 4" key="1">
    <citation type="submission" date="2016-09" db="EMBL/GenBank/DDBJ databases">
        <title>Vagococcus teuberi sp. nov., isolated from the Malian artisanal sour milk fene.</title>
        <authorList>
            <person name="Wullschleger S."/>
            <person name="Seifert C."/>
            <person name="Baumgartner S."/>
            <person name="Lacroix C."/>
            <person name="Bonfoh B."/>
            <person name="Stevens M.J."/>
            <person name="Meile L."/>
        </authorList>
    </citation>
    <scope>NUCLEOTIDE SEQUENCE [LARGE SCALE GENOMIC DNA]</scope>
    <source>
        <strain evidence="3 4">DSM 21459</strain>
    </source>
</reference>
<dbReference type="InterPro" id="IPR025668">
    <property type="entry name" value="Tnp_DDE_dom"/>
</dbReference>
<dbReference type="PANTHER" id="PTHR33408">
    <property type="entry name" value="TRANSPOSASE"/>
    <property type="match status" value="1"/>
</dbReference>
<dbReference type="AlphaFoldDB" id="A0A1J0A465"/>
<dbReference type="KEGG" id="vte:BHY08_01990"/>
<dbReference type="InterPro" id="IPR008490">
    <property type="entry name" value="Transposase_InsH_N"/>
</dbReference>
<dbReference type="OrthoDB" id="9774608at2"/>
<accession>A0A1J0A465</accession>